<comment type="caution">
    <text evidence="2">The sequence shown here is derived from an EMBL/GenBank/DDBJ whole genome shotgun (WGS) entry which is preliminary data.</text>
</comment>
<evidence type="ECO:0000313" key="2">
    <source>
        <dbReference type="EMBL" id="MPC76369.1"/>
    </source>
</evidence>
<feature type="region of interest" description="Disordered" evidence="1">
    <location>
        <begin position="166"/>
        <end position="186"/>
    </location>
</feature>
<evidence type="ECO:0000313" key="3">
    <source>
        <dbReference type="Proteomes" id="UP000324222"/>
    </source>
</evidence>
<dbReference type="EMBL" id="VSRR010043196">
    <property type="protein sequence ID" value="MPC76369.1"/>
    <property type="molecule type" value="Genomic_DNA"/>
</dbReference>
<dbReference type="Proteomes" id="UP000324222">
    <property type="component" value="Unassembled WGS sequence"/>
</dbReference>
<protein>
    <submittedName>
        <fullName evidence="2">Uncharacterized protein</fullName>
    </submittedName>
</protein>
<gene>
    <name evidence="2" type="ORF">E2C01_070779</name>
</gene>
<reference evidence="2 3" key="1">
    <citation type="submission" date="2019-05" db="EMBL/GenBank/DDBJ databases">
        <title>Another draft genome of Portunus trituberculatus and its Hox gene families provides insights of decapod evolution.</title>
        <authorList>
            <person name="Jeong J.-H."/>
            <person name="Song I."/>
            <person name="Kim S."/>
            <person name="Choi T."/>
            <person name="Kim D."/>
            <person name="Ryu S."/>
            <person name="Kim W."/>
        </authorList>
    </citation>
    <scope>NUCLEOTIDE SEQUENCE [LARGE SCALE GENOMIC DNA]</scope>
    <source>
        <tissue evidence="2">Muscle</tissue>
    </source>
</reference>
<proteinExistence type="predicted"/>
<keyword evidence="3" id="KW-1185">Reference proteome</keyword>
<organism evidence="2 3">
    <name type="scientific">Portunus trituberculatus</name>
    <name type="common">Swimming crab</name>
    <name type="synonym">Neptunus trituberculatus</name>
    <dbReference type="NCBI Taxonomy" id="210409"/>
    <lineage>
        <taxon>Eukaryota</taxon>
        <taxon>Metazoa</taxon>
        <taxon>Ecdysozoa</taxon>
        <taxon>Arthropoda</taxon>
        <taxon>Crustacea</taxon>
        <taxon>Multicrustacea</taxon>
        <taxon>Malacostraca</taxon>
        <taxon>Eumalacostraca</taxon>
        <taxon>Eucarida</taxon>
        <taxon>Decapoda</taxon>
        <taxon>Pleocyemata</taxon>
        <taxon>Brachyura</taxon>
        <taxon>Eubrachyura</taxon>
        <taxon>Portunoidea</taxon>
        <taxon>Portunidae</taxon>
        <taxon>Portuninae</taxon>
        <taxon>Portunus</taxon>
    </lineage>
</organism>
<dbReference type="AlphaFoldDB" id="A0A5B7I376"/>
<sequence>MLVFFLYAEIFKVLYLCVLKRHEAFFGWSGVLARERERKREELQGGEEAVRGAVPHNPLPCHVENRPAILKSPPPRTGHQVLPPLWPRTAASASLPLLLHLLPVCVLPSHPHLPSRLISSSPSSSSSSHFLVLFSLHKLPPVGGHCYADDPAWPVPASLLLEGNYPAADDRGSPRPTLPLTVEISP</sequence>
<accession>A0A5B7I376</accession>
<evidence type="ECO:0000256" key="1">
    <source>
        <dbReference type="SAM" id="MobiDB-lite"/>
    </source>
</evidence>
<name>A0A5B7I376_PORTR</name>